<protein>
    <submittedName>
        <fullName evidence="1">Uncharacterized protein</fullName>
    </submittedName>
</protein>
<organism evidence="1 2">
    <name type="scientific">Paraburkholderia unamae</name>
    <dbReference type="NCBI Taxonomy" id="219649"/>
    <lineage>
        <taxon>Bacteria</taxon>
        <taxon>Pseudomonadati</taxon>
        <taxon>Pseudomonadota</taxon>
        <taxon>Betaproteobacteria</taxon>
        <taxon>Burkholderiales</taxon>
        <taxon>Burkholderiaceae</taxon>
        <taxon>Paraburkholderia</taxon>
    </lineage>
</organism>
<reference evidence="1" key="1">
    <citation type="submission" date="2024-01" db="EMBL/GenBank/DDBJ databases">
        <title>The diversity of rhizobia nodulating Mimosa spp. in eleven states of Brazil covering several biomes is determined by host plant, location, and edaphic factors.</title>
        <authorList>
            <person name="Rouws L."/>
            <person name="Barauna A."/>
            <person name="Beukes C."/>
            <person name="De Faria S.M."/>
            <person name="Gross E."/>
            <person name="Dos Reis Junior F.B."/>
            <person name="Simon M."/>
            <person name="Maluk M."/>
            <person name="Odee D.W."/>
            <person name="Kenicer G."/>
            <person name="Young J.P.W."/>
            <person name="Reis V.M."/>
            <person name="Zilli J."/>
            <person name="James E.K."/>
        </authorList>
    </citation>
    <scope>NUCLEOTIDE SEQUENCE</scope>
    <source>
        <strain evidence="1">JPY452</strain>
    </source>
</reference>
<gene>
    <name evidence="1" type="ORF">VSR83_22750</name>
</gene>
<keyword evidence="2" id="KW-1185">Reference proteome</keyword>
<sequence length="49" mass="5555">MDDNRSAHVSNELAFQPQLRCRTGFAVAEAWDSCVYRKDAHMADIDAKN</sequence>
<evidence type="ECO:0000313" key="2">
    <source>
        <dbReference type="Proteomes" id="UP001392318"/>
    </source>
</evidence>
<comment type="caution">
    <text evidence="1">The sequence shown here is derived from an EMBL/GenBank/DDBJ whole genome shotgun (WGS) entry which is preliminary data.</text>
</comment>
<accession>A0ACC6RMI7</accession>
<proteinExistence type="predicted"/>
<dbReference type="Proteomes" id="UP001392318">
    <property type="component" value="Unassembled WGS sequence"/>
</dbReference>
<dbReference type="EMBL" id="JAYMRU010000017">
    <property type="protein sequence ID" value="MEM5402861.1"/>
    <property type="molecule type" value="Genomic_DNA"/>
</dbReference>
<evidence type="ECO:0000313" key="1">
    <source>
        <dbReference type="EMBL" id="MEM5402861.1"/>
    </source>
</evidence>
<name>A0ACC6RMI7_9BURK</name>